<evidence type="ECO:0000313" key="1">
    <source>
        <dbReference type="EMBL" id="AQW88543.1"/>
    </source>
</evidence>
<dbReference type="Proteomes" id="UP000221837">
    <property type="component" value="Genome"/>
</dbReference>
<organism evidence="1 2">
    <name type="scientific">Serratia phage BF</name>
    <dbReference type="NCBI Taxonomy" id="1962671"/>
    <lineage>
        <taxon>Viruses</taxon>
        <taxon>Duplodnaviria</taxon>
        <taxon>Heunggongvirae</taxon>
        <taxon>Uroviricota</taxon>
        <taxon>Caudoviricetes</taxon>
        <taxon>Eneladusvirus</taxon>
        <taxon>Eneladusvirus BF</taxon>
    </lineage>
</organism>
<reference evidence="1" key="1">
    <citation type="submission" date="2017-02" db="EMBL/GenBank/DDBJ databases">
        <title>Genome sequence of Serratia marcescens phage BF.</title>
        <authorList>
            <person name="Casey E."/>
            <person name="Fitzgerald B."/>
            <person name="Mahony J."/>
            <person name="Lugli G."/>
            <person name="Ventura M."/>
            <person name="van Sinderen D."/>
        </authorList>
    </citation>
    <scope>NUCLEOTIDE SEQUENCE [LARGE SCALE GENOMIC DNA]</scope>
</reference>
<name>A0A1S6U9X8_9CAUD</name>
<dbReference type="EMBL" id="KY630187">
    <property type="protein sequence ID" value="AQW88543.1"/>
    <property type="molecule type" value="Genomic_DNA"/>
</dbReference>
<sequence length="99" mass="11139">MKFTVQVEGVDLVSVVAALQEAARLIEDGNTSGFDRNEDGNFYFVEGDQHLFSTGESCTMHTAVCEMVERLHQGNHYDNDEERQADIDVMNKLQKVTGR</sequence>
<protein>
    <submittedName>
        <fullName evidence="1">Uncharacterized protein</fullName>
    </submittedName>
</protein>
<proteinExistence type="predicted"/>
<accession>A0A1S6U9X8</accession>
<keyword evidence="2" id="KW-1185">Reference proteome</keyword>
<evidence type="ECO:0000313" key="2">
    <source>
        <dbReference type="Proteomes" id="UP000221837"/>
    </source>
</evidence>
<gene>
    <name evidence="1" type="ORF">BF_0018</name>
</gene>